<keyword evidence="5" id="KW-0539">Nucleus</keyword>
<evidence type="ECO:0000313" key="7">
    <source>
        <dbReference type="Proteomes" id="UP001304895"/>
    </source>
</evidence>
<comment type="similarity">
    <text evidence="2">Belongs to the Mediator complex subunit 22 family.</text>
</comment>
<protein>
    <submittedName>
        <fullName evidence="6">Uncharacterized protein</fullName>
    </submittedName>
</protein>
<dbReference type="GO" id="GO:0006357">
    <property type="term" value="P:regulation of transcription by RNA polymerase II"/>
    <property type="evidence" value="ECO:0007669"/>
    <property type="project" value="InterPro"/>
</dbReference>
<dbReference type="InterPro" id="IPR009332">
    <property type="entry name" value="Med22"/>
</dbReference>
<comment type="caution">
    <text evidence="6">The sequence shown here is derived from an EMBL/GenBank/DDBJ whole genome shotgun (WGS) entry which is preliminary data.</text>
</comment>
<evidence type="ECO:0000256" key="2">
    <source>
        <dbReference type="ARBA" id="ARBA00005942"/>
    </source>
</evidence>
<dbReference type="Gene3D" id="6.10.280.160">
    <property type="entry name" value="Mediator of RNA polymerase II transcription subunit 22"/>
    <property type="match status" value="1"/>
</dbReference>
<dbReference type="EMBL" id="MU853406">
    <property type="protein sequence ID" value="KAK4135198.1"/>
    <property type="molecule type" value="Genomic_DNA"/>
</dbReference>
<keyword evidence="3" id="KW-0805">Transcription regulation</keyword>
<keyword evidence="7" id="KW-1185">Reference proteome</keyword>
<gene>
    <name evidence="6" type="ORF">BT67DRAFT_440876</name>
</gene>
<organism evidence="6 7">
    <name type="scientific">Trichocladium antarcticum</name>
    <dbReference type="NCBI Taxonomy" id="1450529"/>
    <lineage>
        <taxon>Eukaryota</taxon>
        <taxon>Fungi</taxon>
        <taxon>Dikarya</taxon>
        <taxon>Ascomycota</taxon>
        <taxon>Pezizomycotina</taxon>
        <taxon>Sordariomycetes</taxon>
        <taxon>Sordariomycetidae</taxon>
        <taxon>Sordariales</taxon>
        <taxon>Chaetomiaceae</taxon>
        <taxon>Trichocladium</taxon>
    </lineage>
</organism>
<accession>A0AAN6ULG2</accession>
<evidence type="ECO:0000256" key="5">
    <source>
        <dbReference type="ARBA" id="ARBA00023242"/>
    </source>
</evidence>
<reference evidence="6" key="2">
    <citation type="submission" date="2023-05" db="EMBL/GenBank/DDBJ databases">
        <authorList>
            <consortium name="Lawrence Berkeley National Laboratory"/>
            <person name="Steindorff A."/>
            <person name="Hensen N."/>
            <person name="Bonometti L."/>
            <person name="Westerberg I."/>
            <person name="Brannstrom I.O."/>
            <person name="Guillou S."/>
            <person name="Cros-Aarteil S."/>
            <person name="Calhoun S."/>
            <person name="Haridas S."/>
            <person name="Kuo A."/>
            <person name="Mondo S."/>
            <person name="Pangilinan J."/>
            <person name="Riley R."/>
            <person name="Labutti K."/>
            <person name="Andreopoulos B."/>
            <person name="Lipzen A."/>
            <person name="Chen C."/>
            <person name="Yanf M."/>
            <person name="Daum C."/>
            <person name="Ng V."/>
            <person name="Clum A."/>
            <person name="Ohm R."/>
            <person name="Martin F."/>
            <person name="Silar P."/>
            <person name="Natvig D."/>
            <person name="Lalanne C."/>
            <person name="Gautier V."/>
            <person name="Ament-Velasquez S.L."/>
            <person name="Kruys A."/>
            <person name="Hutchinson M.I."/>
            <person name="Powell A.J."/>
            <person name="Barry K."/>
            <person name="Miller A.N."/>
            <person name="Grigoriev I.V."/>
            <person name="Debuchy R."/>
            <person name="Gladieux P."/>
            <person name="Thoren M.H."/>
            <person name="Johannesson H."/>
        </authorList>
    </citation>
    <scope>NUCLEOTIDE SEQUENCE</scope>
    <source>
        <strain evidence="6">CBS 123565</strain>
    </source>
</reference>
<reference evidence="6" key="1">
    <citation type="journal article" date="2023" name="Mol. Phylogenet. Evol.">
        <title>Genome-scale phylogeny and comparative genomics of the fungal order Sordariales.</title>
        <authorList>
            <person name="Hensen N."/>
            <person name="Bonometti L."/>
            <person name="Westerberg I."/>
            <person name="Brannstrom I.O."/>
            <person name="Guillou S."/>
            <person name="Cros-Aarteil S."/>
            <person name="Calhoun S."/>
            <person name="Haridas S."/>
            <person name="Kuo A."/>
            <person name="Mondo S."/>
            <person name="Pangilinan J."/>
            <person name="Riley R."/>
            <person name="LaButti K."/>
            <person name="Andreopoulos B."/>
            <person name="Lipzen A."/>
            <person name="Chen C."/>
            <person name="Yan M."/>
            <person name="Daum C."/>
            <person name="Ng V."/>
            <person name="Clum A."/>
            <person name="Steindorff A."/>
            <person name="Ohm R.A."/>
            <person name="Martin F."/>
            <person name="Silar P."/>
            <person name="Natvig D.O."/>
            <person name="Lalanne C."/>
            <person name="Gautier V."/>
            <person name="Ament-Velasquez S.L."/>
            <person name="Kruys A."/>
            <person name="Hutchinson M.I."/>
            <person name="Powell A.J."/>
            <person name="Barry K."/>
            <person name="Miller A.N."/>
            <person name="Grigoriev I.V."/>
            <person name="Debuchy R."/>
            <person name="Gladieux P."/>
            <person name="Hiltunen Thoren M."/>
            <person name="Johannesson H."/>
        </authorList>
    </citation>
    <scope>NUCLEOTIDE SEQUENCE</scope>
    <source>
        <strain evidence="6">CBS 123565</strain>
    </source>
</reference>
<dbReference type="AlphaFoldDB" id="A0AAN6ULG2"/>
<name>A0AAN6ULG2_9PEZI</name>
<dbReference type="Pfam" id="PF06179">
    <property type="entry name" value="Med22"/>
    <property type="match status" value="1"/>
</dbReference>
<evidence type="ECO:0000313" key="6">
    <source>
        <dbReference type="EMBL" id="KAK4135198.1"/>
    </source>
</evidence>
<sequence length="151" mass="16071">MERDQSASDNLQERKNILIAEVMTSYRDLLNHAAAEVNSSASTGQAAYSSMALEIMMSGLIKSTQDLLTLTRQLRELWVIGPLQAPGAHDVAAEQGMARDAAQVFGMLNALRDGERAKLMMAGGAEGRASIGGVVFERGEADGMPRPPPAA</sequence>
<evidence type="ECO:0000256" key="1">
    <source>
        <dbReference type="ARBA" id="ARBA00004123"/>
    </source>
</evidence>
<evidence type="ECO:0000256" key="3">
    <source>
        <dbReference type="ARBA" id="ARBA00023015"/>
    </source>
</evidence>
<proteinExistence type="inferred from homology"/>
<keyword evidence="4" id="KW-0804">Transcription</keyword>
<comment type="subcellular location">
    <subcellularLocation>
        <location evidence="1">Nucleus</location>
    </subcellularLocation>
</comment>
<dbReference type="GO" id="GO:0003712">
    <property type="term" value="F:transcription coregulator activity"/>
    <property type="evidence" value="ECO:0007669"/>
    <property type="project" value="InterPro"/>
</dbReference>
<dbReference type="Proteomes" id="UP001304895">
    <property type="component" value="Unassembled WGS sequence"/>
</dbReference>
<evidence type="ECO:0000256" key="4">
    <source>
        <dbReference type="ARBA" id="ARBA00023163"/>
    </source>
</evidence>
<dbReference type="GO" id="GO:0016592">
    <property type="term" value="C:mediator complex"/>
    <property type="evidence" value="ECO:0007669"/>
    <property type="project" value="InterPro"/>
</dbReference>